<proteinExistence type="predicted"/>
<dbReference type="EMBL" id="KZ678393">
    <property type="protein sequence ID" value="PSR97221.1"/>
    <property type="molecule type" value="Genomic_DNA"/>
</dbReference>
<feature type="non-terminal residue" evidence="2">
    <location>
        <position position="221"/>
    </location>
</feature>
<dbReference type="Proteomes" id="UP000241462">
    <property type="component" value="Unassembled WGS sequence"/>
</dbReference>
<name>A0A2T3AG83_9PEZI</name>
<dbReference type="OrthoDB" id="5086500at2759"/>
<reference evidence="2 3" key="1">
    <citation type="journal article" date="2018" name="Mycol. Prog.">
        <title>Coniella lustricola, a new species from submerged detritus.</title>
        <authorList>
            <person name="Raudabaugh D.B."/>
            <person name="Iturriaga T."/>
            <person name="Carver A."/>
            <person name="Mondo S."/>
            <person name="Pangilinan J."/>
            <person name="Lipzen A."/>
            <person name="He G."/>
            <person name="Amirebrahimi M."/>
            <person name="Grigoriev I.V."/>
            <person name="Miller A.N."/>
        </authorList>
    </citation>
    <scope>NUCLEOTIDE SEQUENCE [LARGE SCALE GENOMIC DNA]</scope>
    <source>
        <strain evidence="2 3">B22-T-1</strain>
    </source>
</reference>
<gene>
    <name evidence="2" type="ORF">BD289DRAFT_339109</name>
</gene>
<dbReference type="STRING" id="2025994.A0A2T3AG83"/>
<organism evidence="2 3">
    <name type="scientific">Coniella lustricola</name>
    <dbReference type="NCBI Taxonomy" id="2025994"/>
    <lineage>
        <taxon>Eukaryota</taxon>
        <taxon>Fungi</taxon>
        <taxon>Dikarya</taxon>
        <taxon>Ascomycota</taxon>
        <taxon>Pezizomycotina</taxon>
        <taxon>Sordariomycetes</taxon>
        <taxon>Sordariomycetidae</taxon>
        <taxon>Diaporthales</taxon>
        <taxon>Schizoparmaceae</taxon>
        <taxon>Coniella</taxon>
    </lineage>
</organism>
<evidence type="ECO:0000256" key="1">
    <source>
        <dbReference type="SAM" id="SignalP"/>
    </source>
</evidence>
<evidence type="ECO:0000313" key="3">
    <source>
        <dbReference type="Proteomes" id="UP000241462"/>
    </source>
</evidence>
<keyword evidence="1" id="KW-0732">Signal</keyword>
<accession>A0A2T3AG83</accession>
<protein>
    <recommendedName>
        <fullName evidence="4">Concanavalin A-like lectin/glucanase domain-containing protein</fullName>
    </recommendedName>
</protein>
<evidence type="ECO:0008006" key="4">
    <source>
        <dbReference type="Google" id="ProtNLM"/>
    </source>
</evidence>
<evidence type="ECO:0000313" key="2">
    <source>
        <dbReference type="EMBL" id="PSR97221.1"/>
    </source>
</evidence>
<feature type="signal peptide" evidence="1">
    <location>
        <begin position="1"/>
        <end position="20"/>
    </location>
</feature>
<sequence length="221" mass="22717">FTRKALAALALAAATNKVQADFGSAFSTGPTSSDTYIVESWATLTLPAVPSDNEGDLSLWVGMGTSNGDLIQSIAENYGTSDWALYAYTLMETSATSQYADQAVGSTGGAGTAVTFHYKYDDSTGNYTQNVIVGGSVISTLSTSDGQAEGWGSAVECAASDCGTVGAHTWSNVSIILSAADAAYIDTLALGEGVEATMTTADEGITWEVGTIEIPGYDFSS</sequence>
<feature type="chain" id="PRO_5015759875" description="Concanavalin A-like lectin/glucanase domain-containing protein" evidence="1">
    <location>
        <begin position="21"/>
        <end position="221"/>
    </location>
</feature>
<keyword evidence="3" id="KW-1185">Reference proteome</keyword>
<feature type="non-terminal residue" evidence="2">
    <location>
        <position position="1"/>
    </location>
</feature>
<dbReference type="InParanoid" id="A0A2T3AG83"/>
<dbReference type="AlphaFoldDB" id="A0A2T3AG83"/>